<dbReference type="Gene3D" id="3.40.50.2300">
    <property type="match status" value="1"/>
</dbReference>
<evidence type="ECO:0000313" key="3">
    <source>
        <dbReference type="EMBL" id="MBK6265756.1"/>
    </source>
</evidence>
<dbReference type="AlphaFoldDB" id="A0A934WZR3"/>
<dbReference type="EMBL" id="JAEQBW010000005">
    <property type="protein sequence ID" value="MBK6265756.1"/>
    <property type="molecule type" value="Genomic_DNA"/>
</dbReference>
<sequence>MSFRLLLIDDDEIFIMMSKFMIKESDFHPSPLSFEDGLAAADFLKNNYQPNDRYVIFLDINMPKMDGWEFLESIKEFANPSNTFVFMVSSSTDDEDVAKACKNQFVLKFMSKPILTDTLIQLKEMPELKQLFKDGK</sequence>
<name>A0A934WZR3_9BACT</name>
<dbReference type="InterPro" id="IPR001789">
    <property type="entry name" value="Sig_transdc_resp-reg_receiver"/>
</dbReference>
<protein>
    <submittedName>
        <fullName evidence="3">Response regulator</fullName>
    </submittedName>
</protein>
<feature type="modified residue" description="4-aspartylphosphate" evidence="1">
    <location>
        <position position="59"/>
    </location>
</feature>
<dbReference type="SUPFAM" id="SSF52172">
    <property type="entry name" value="CheY-like"/>
    <property type="match status" value="1"/>
</dbReference>
<gene>
    <name evidence="3" type="ORF">JKA74_11990</name>
</gene>
<proteinExistence type="predicted"/>
<comment type="caution">
    <text evidence="3">The sequence shown here is derived from an EMBL/GenBank/DDBJ whole genome shotgun (WGS) entry which is preliminary data.</text>
</comment>
<keyword evidence="1" id="KW-0597">Phosphoprotein</keyword>
<evidence type="ECO:0000259" key="2">
    <source>
        <dbReference type="PROSITE" id="PS50110"/>
    </source>
</evidence>
<dbReference type="PROSITE" id="PS50110">
    <property type="entry name" value="RESPONSE_REGULATORY"/>
    <property type="match status" value="1"/>
</dbReference>
<reference evidence="3" key="1">
    <citation type="submission" date="2021-01" db="EMBL/GenBank/DDBJ databases">
        <title>Marivirga aurantiaca sp. nov., isolated from intertidal surface sediments.</title>
        <authorList>
            <person name="Zhang M."/>
        </authorList>
    </citation>
    <scope>NUCLEOTIDE SEQUENCE</scope>
    <source>
        <strain evidence="3">S37H4</strain>
    </source>
</reference>
<dbReference type="PANTHER" id="PTHR44520:SF2">
    <property type="entry name" value="RESPONSE REGULATOR RCP1"/>
    <property type="match status" value="1"/>
</dbReference>
<dbReference type="InterPro" id="IPR011006">
    <property type="entry name" value="CheY-like_superfamily"/>
</dbReference>
<organism evidence="3 4">
    <name type="scientific">Marivirga aurantiaca</name>
    <dbReference type="NCBI Taxonomy" id="2802615"/>
    <lineage>
        <taxon>Bacteria</taxon>
        <taxon>Pseudomonadati</taxon>
        <taxon>Bacteroidota</taxon>
        <taxon>Cytophagia</taxon>
        <taxon>Cytophagales</taxon>
        <taxon>Marivirgaceae</taxon>
        <taxon>Marivirga</taxon>
    </lineage>
</organism>
<dbReference type="PANTHER" id="PTHR44520">
    <property type="entry name" value="RESPONSE REGULATOR RCP1-RELATED"/>
    <property type="match status" value="1"/>
</dbReference>
<keyword evidence="4" id="KW-1185">Reference proteome</keyword>
<dbReference type="GO" id="GO:0000160">
    <property type="term" value="P:phosphorelay signal transduction system"/>
    <property type="evidence" value="ECO:0007669"/>
    <property type="project" value="InterPro"/>
</dbReference>
<accession>A0A934WZR3</accession>
<dbReference type="Pfam" id="PF00072">
    <property type="entry name" value="Response_reg"/>
    <property type="match status" value="1"/>
</dbReference>
<dbReference type="SMART" id="SM00448">
    <property type="entry name" value="REC"/>
    <property type="match status" value="1"/>
</dbReference>
<dbReference type="InterPro" id="IPR052893">
    <property type="entry name" value="TCS_response_regulator"/>
</dbReference>
<dbReference type="RefSeq" id="WP_201431436.1">
    <property type="nucleotide sequence ID" value="NZ_JAEQBW010000005.1"/>
</dbReference>
<feature type="domain" description="Response regulatory" evidence="2">
    <location>
        <begin position="4"/>
        <end position="127"/>
    </location>
</feature>
<evidence type="ECO:0000256" key="1">
    <source>
        <dbReference type="PROSITE-ProRule" id="PRU00169"/>
    </source>
</evidence>
<dbReference type="Proteomes" id="UP000611723">
    <property type="component" value="Unassembled WGS sequence"/>
</dbReference>
<evidence type="ECO:0000313" key="4">
    <source>
        <dbReference type="Proteomes" id="UP000611723"/>
    </source>
</evidence>